<gene>
    <name evidence="3" type="ORF">FIBSPDRAFT_950803</name>
</gene>
<reference evidence="3" key="1">
    <citation type="journal article" date="2016" name="Mol. Biol. Evol.">
        <title>Comparative Genomics of Early-Diverging Mushroom-Forming Fungi Provides Insights into the Origins of Lignocellulose Decay Capabilities.</title>
        <authorList>
            <person name="Nagy L.G."/>
            <person name="Riley R."/>
            <person name="Tritt A."/>
            <person name="Adam C."/>
            <person name="Daum C."/>
            <person name="Floudas D."/>
            <person name="Sun H."/>
            <person name="Yadav J.S."/>
            <person name="Pangilinan J."/>
            <person name="Larsson K.H."/>
            <person name="Matsuura K."/>
            <person name="Barry K."/>
            <person name="Labutti K."/>
            <person name="Kuo R."/>
            <person name="Ohm R.A."/>
            <person name="Bhattacharya S.S."/>
            <person name="Shirouzu T."/>
            <person name="Yoshinaga Y."/>
            <person name="Martin F.M."/>
            <person name="Grigoriev I.V."/>
            <person name="Hibbett D.S."/>
        </authorList>
    </citation>
    <scope>NUCLEOTIDE SEQUENCE [LARGE SCALE GENOMIC DNA]</scope>
    <source>
        <strain evidence="3">CBS 109695</strain>
    </source>
</reference>
<keyword evidence="1" id="KW-0472">Membrane</keyword>
<evidence type="ECO:0000313" key="3">
    <source>
        <dbReference type="EMBL" id="KZP24762.1"/>
    </source>
</evidence>
<feature type="transmembrane region" description="Helical" evidence="1">
    <location>
        <begin position="171"/>
        <end position="191"/>
    </location>
</feature>
<proteinExistence type="predicted"/>
<keyword evidence="2" id="KW-0732">Signal</keyword>
<accession>A0A166N8Q9</accession>
<evidence type="ECO:0000256" key="1">
    <source>
        <dbReference type="SAM" id="Phobius"/>
    </source>
</evidence>
<protein>
    <recommendedName>
        <fullName evidence="4">Sc15 protein</fullName>
    </recommendedName>
</protein>
<feature type="transmembrane region" description="Helical" evidence="1">
    <location>
        <begin position="142"/>
        <end position="164"/>
    </location>
</feature>
<feature type="chain" id="PRO_5007877697" description="Sc15 protein" evidence="2">
    <location>
        <begin position="20"/>
        <end position="193"/>
    </location>
</feature>
<dbReference type="AlphaFoldDB" id="A0A166N8Q9"/>
<sequence length="193" mass="19347">MRFSIAIFATAALTAFASASPLDARVADVQGAQAFLTTLQTTVTPLAAQLASIQSNNATAETVQPIADQLTAALTVATQASDALKGQPQSVVLSGAHPGEVVPLENITKLIEDILNLLIPTLAGLDKILGPGGDLTHVLPPLGAGLSALVGSLLVDVIGLVIVLKPAVWSLLSGVSGLVSALGLGPLIIALGL</sequence>
<name>A0A166N8Q9_9AGAM</name>
<keyword evidence="1" id="KW-1133">Transmembrane helix</keyword>
<evidence type="ECO:0000256" key="2">
    <source>
        <dbReference type="SAM" id="SignalP"/>
    </source>
</evidence>
<evidence type="ECO:0008006" key="4">
    <source>
        <dbReference type="Google" id="ProtNLM"/>
    </source>
</evidence>
<organism evidence="3">
    <name type="scientific">Athelia psychrophila</name>
    <dbReference type="NCBI Taxonomy" id="1759441"/>
    <lineage>
        <taxon>Eukaryota</taxon>
        <taxon>Fungi</taxon>
        <taxon>Dikarya</taxon>
        <taxon>Basidiomycota</taxon>
        <taxon>Agaricomycotina</taxon>
        <taxon>Agaricomycetes</taxon>
        <taxon>Agaricomycetidae</taxon>
        <taxon>Atheliales</taxon>
        <taxon>Atheliaceae</taxon>
        <taxon>Athelia</taxon>
    </lineage>
</organism>
<feature type="signal peptide" evidence="2">
    <location>
        <begin position="1"/>
        <end position="19"/>
    </location>
</feature>
<keyword evidence="1" id="KW-0812">Transmembrane</keyword>
<dbReference type="EMBL" id="KV417524">
    <property type="protein sequence ID" value="KZP24762.1"/>
    <property type="molecule type" value="Genomic_DNA"/>
</dbReference>